<dbReference type="EMBL" id="LNRQ01000004">
    <property type="protein sequence ID" value="KZM97448.1"/>
    <property type="molecule type" value="Genomic_DNA"/>
</dbReference>
<reference evidence="1" key="1">
    <citation type="journal article" date="2016" name="Nat. Genet.">
        <title>A high-quality carrot genome assembly provides new insights into carotenoid accumulation and asterid genome evolution.</title>
        <authorList>
            <person name="Iorizzo M."/>
            <person name="Ellison S."/>
            <person name="Senalik D."/>
            <person name="Zeng P."/>
            <person name="Satapoomin P."/>
            <person name="Huang J."/>
            <person name="Bowman M."/>
            <person name="Iovene M."/>
            <person name="Sanseverino W."/>
            <person name="Cavagnaro P."/>
            <person name="Yildiz M."/>
            <person name="Macko-Podgorni A."/>
            <person name="Moranska E."/>
            <person name="Grzebelus E."/>
            <person name="Grzebelus D."/>
            <person name="Ashrafi H."/>
            <person name="Zheng Z."/>
            <person name="Cheng S."/>
            <person name="Spooner D."/>
            <person name="Van Deynze A."/>
            <person name="Simon P."/>
        </authorList>
    </citation>
    <scope>NUCLEOTIDE SEQUENCE [LARGE SCALE GENOMIC DNA]</scope>
    <source>
        <tissue evidence="1">Leaf</tissue>
    </source>
</reference>
<sequence>MLGFKVSMKINKERLGAMYYRVEDTQWDAVDWKLGIVQNQNDCIGEVGGSGVGWC</sequence>
<name>A0A165WIF1_DAUCS</name>
<proteinExistence type="predicted"/>
<gene>
    <name evidence="1" type="ORF">DCAR_015190</name>
</gene>
<comment type="caution">
    <text evidence="1">The sequence shown here is derived from an EMBL/GenBank/DDBJ whole genome shotgun (WGS) entry which is preliminary data.</text>
</comment>
<protein>
    <submittedName>
        <fullName evidence="1">Uncharacterized protein</fullName>
    </submittedName>
</protein>
<dbReference type="AlphaFoldDB" id="A0A165WIF1"/>
<accession>A0A165WIF1</accession>
<organism evidence="1">
    <name type="scientific">Daucus carota subsp. sativus</name>
    <name type="common">Carrot</name>
    <dbReference type="NCBI Taxonomy" id="79200"/>
    <lineage>
        <taxon>Eukaryota</taxon>
        <taxon>Viridiplantae</taxon>
        <taxon>Streptophyta</taxon>
        <taxon>Embryophyta</taxon>
        <taxon>Tracheophyta</taxon>
        <taxon>Spermatophyta</taxon>
        <taxon>Magnoliopsida</taxon>
        <taxon>eudicotyledons</taxon>
        <taxon>Gunneridae</taxon>
        <taxon>Pentapetalae</taxon>
        <taxon>asterids</taxon>
        <taxon>campanulids</taxon>
        <taxon>Apiales</taxon>
        <taxon>Apiaceae</taxon>
        <taxon>Apioideae</taxon>
        <taxon>Scandiceae</taxon>
        <taxon>Daucinae</taxon>
        <taxon>Daucus</taxon>
        <taxon>Daucus sect. Daucus</taxon>
    </lineage>
</organism>
<dbReference type="Gramene" id="KZM97448">
    <property type="protein sequence ID" value="KZM97448"/>
    <property type="gene ID" value="DCAR_015190"/>
</dbReference>
<evidence type="ECO:0000313" key="1">
    <source>
        <dbReference type="EMBL" id="KZM97448.1"/>
    </source>
</evidence>